<reference evidence="2" key="1">
    <citation type="submission" date="2022-03" db="EMBL/GenBank/DDBJ databases">
        <authorList>
            <person name="Martin C."/>
        </authorList>
    </citation>
    <scope>NUCLEOTIDE SEQUENCE</scope>
</reference>
<keyword evidence="1" id="KW-0732">Signal</keyword>
<feature type="chain" id="PRO_5035745522" evidence="1">
    <location>
        <begin position="24"/>
        <end position="110"/>
    </location>
</feature>
<gene>
    <name evidence="2" type="ORF">OFUS_LOCUS15430</name>
</gene>
<dbReference type="PROSITE" id="PS51257">
    <property type="entry name" value="PROKAR_LIPOPROTEIN"/>
    <property type="match status" value="1"/>
</dbReference>
<protein>
    <submittedName>
        <fullName evidence="2">Uncharacterized protein</fullName>
    </submittedName>
</protein>
<evidence type="ECO:0000313" key="3">
    <source>
        <dbReference type="Proteomes" id="UP000749559"/>
    </source>
</evidence>
<organism evidence="2 3">
    <name type="scientific">Owenia fusiformis</name>
    <name type="common">Polychaete worm</name>
    <dbReference type="NCBI Taxonomy" id="6347"/>
    <lineage>
        <taxon>Eukaryota</taxon>
        <taxon>Metazoa</taxon>
        <taxon>Spiralia</taxon>
        <taxon>Lophotrochozoa</taxon>
        <taxon>Annelida</taxon>
        <taxon>Polychaeta</taxon>
        <taxon>Sedentaria</taxon>
        <taxon>Canalipalpata</taxon>
        <taxon>Sabellida</taxon>
        <taxon>Oweniida</taxon>
        <taxon>Oweniidae</taxon>
        <taxon>Owenia</taxon>
    </lineage>
</organism>
<dbReference type="AlphaFoldDB" id="A0A8S4PAA5"/>
<accession>A0A8S4PAA5</accession>
<evidence type="ECO:0000256" key="1">
    <source>
        <dbReference type="SAM" id="SignalP"/>
    </source>
</evidence>
<evidence type="ECO:0000313" key="2">
    <source>
        <dbReference type="EMBL" id="CAH1790184.1"/>
    </source>
</evidence>
<proteinExistence type="predicted"/>
<dbReference type="Proteomes" id="UP000749559">
    <property type="component" value="Unassembled WGS sequence"/>
</dbReference>
<comment type="caution">
    <text evidence="2">The sequence shown here is derived from an EMBL/GenBank/DDBJ whole genome shotgun (WGS) entry which is preliminary data.</text>
</comment>
<name>A0A8S4PAA5_OWEFU</name>
<sequence length="110" mass="12446">MSPKVITALMMVVVAGCMVEVLAVERCEPCYDIIDNPRKSLQSCGKCKLVDKKKGTFECDECKAKFRCASTDYPNPAKYKAIADRMVERSDCFDNYEECARCRCPEIENP</sequence>
<feature type="signal peptide" evidence="1">
    <location>
        <begin position="1"/>
        <end position="23"/>
    </location>
</feature>
<keyword evidence="3" id="KW-1185">Reference proteome</keyword>
<dbReference type="EMBL" id="CAIIXF020000007">
    <property type="protein sequence ID" value="CAH1790184.1"/>
    <property type="molecule type" value="Genomic_DNA"/>
</dbReference>